<dbReference type="AlphaFoldDB" id="A0A1F5T4C3"/>
<reference evidence="2 3" key="1">
    <citation type="journal article" date="2016" name="Nat. Commun.">
        <title>Thousands of microbial genomes shed light on interconnected biogeochemical processes in an aquifer system.</title>
        <authorList>
            <person name="Anantharaman K."/>
            <person name="Brown C.T."/>
            <person name="Hug L.A."/>
            <person name="Sharon I."/>
            <person name="Castelle C.J."/>
            <person name="Probst A.J."/>
            <person name="Thomas B.C."/>
            <person name="Singh A."/>
            <person name="Wilkins M.J."/>
            <person name="Karaoz U."/>
            <person name="Brodie E.L."/>
            <person name="Williams K.H."/>
            <person name="Hubbard S.S."/>
            <person name="Banfield J.F."/>
        </authorList>
    </citation>
    <scope>NUCLEOTIDE SEQUENCE [LARGE SCALE GENOMIC DNA]</scope>
</reference>
<proteinExistence type="predicted"/>
<organism evidence="2 3">
    <name type="scientific">Candidatus Falkowbacteria bacterium RIFOXYC2_FULL_36_12</name>
    <dbReference type="NCBI Taxonomy" id="1798002"/>
    <lineage>
        <taxon>Bacteria</taxon>
        <taxon>Candidatus Falkowiibacteriota</taxon>
    </lineage>
</organism>
<dbReference type="EMBL" id="MFGJ01000001">
    <property type="protein sequence ID" value="OGF33311.1"/>
    <property type="molecule type" value="Genomic_DNA"/>
</dbReference>
<name>A0A1F5T4C3_9BACT</name>
<dbReference type="Proteomes" id="UP000179001">
    <property type="component" value="Unassembled WGS sequence"/>
</dbReference>
<evidence type="ECO:0000313" key="3">
    <source>
        <dbReference type="Proteomes" id="UP000179001"/>
    </source>
</evidence>
<evidence type="ECO:0000256" key="1">
    <source>
        <dbReference type="SAM" id="Coils"/>
    </source>
</evidence>
<accession>A0A1F5T4C3</accession>
<comment type="caution">
    <text evidence="2">The sequence shown here is derived from an EMBL/GenBank/DDBJ whole genome shotgun (WGS) entry which is preliminary data.</text>
</comment>
<feature type="coiled-coil region" evidence="1">
    <location>
        <begin position="85"/>
        <end position="112"/>
    </location>
</feature>
<dbReference type="STRING" id="1798002.A2478_01235"/>
<keyword evidence="1" id="KW-0175">Coiled coil</keyword>
<protein>
    <submittedName>
        <fullName evidence="2">Uncharacterized protein</fullName>
    </submittedName>
</protein>
<gene>
    <name evidence="2" type="ORF">A2478_01235</name>
</gene>
<sequence>MAMFQERFEPSEQEDPSLNIEKRLSFSAVSIETVEAYLDSVESEPQEKQIEEFKKILNAIKINQSRWIEPVLNLEYFEIQIKPEYKKLRIEYNQLKTDLEDVEIETDRKEDREKLFEAFKNDWDKFRRQYVNAKFMPHLATSLEKVEQGRESELLNKTLEMIKDDIVRMANDYFEAVKPILLSGIMSEDPIEKHQAEIYKKTKFEFEKLIKLADKAIKTSDDKEKKVWYNELIDKWNIFQDEHMVYEKQ</sequence>
<evidence type="ECO:0000313" key="2">
    <source>
        <dbReference type="EMBL" id="OGF33311.1"/>
    </source>
</evidence>